<dbReference type="AlphaFoldDB" id="A0A933RW34"/>
<evidence type="ECO:0000256" key="1">
    <source>
        <dbReference type="SAM" id="MobiDB-lite"/>
    </source>
</evidence>
<reference evidence="2" key="1">
    <citation type="submission" date="2020-07" db="EMBL/GenBank/DDBJ databases">
        <title>Huge and variable diversity of episymbiotic CPR bacteria and DPANN archaea in groundwater ecosystems.</title>
        <authorList>
            <person name="He C.Y."/>
            <person name="Keren R."/>
            <person name="Whittaker M."/>
            <person name="Farag I.F."/>
            <person name="Doudna J."/>
            <person name="Cate J.H.D."/>
            <person name="Banfield J.F."/>
        </authorList>
    </citation>
    <scope>NUCLEOTIDE SEQUENCE</scope>
    <source>
        <strain evidence="2">NC_groundwater_1818_Pr3_B-0.1um_66_35</strain>
    </source>
</reference>
<evidence type="ECO:0000313" key="3">
    <source>
        <dbReference type="Proteomes" id="UP000782519"/>
    </source>
</evidence>
<protein>
    <submittedName>
        <fullName evidence="2">Uncharacterized protein</fullName>
    </submittedName>
</protein>
<comment type="caution">
    <text evidence="2">The sequence shown here is derived from an EMBL/GenBank/DDBJ whole genome shotgun (WGS) entry which is preliminary data.</text>
</comment>
<gene>
    <name evidence="2" type="ORF">HZA66_08395</name>
</gene>
<proteinExistence type="predicted"/>
<accession>A0A933RW34</accession>
<feature type="region of interest" description="Disordered" evidence="1">
    <location>
        <begin position="76"/>
        <end position="100"/>
    </location>
</feature>
<name>A0A933RW34_RHOPL</name>
<organism evidence="2 3">
    <name type="scientific">Rhodopseudomonas palustris</name>
    <dbReference type="NCBI Taxonomy" id="1076"/>
    <lineage>
        <taxon>Bacteria</taxon>
        <taxon>Pseudomonadati</taxon>
        <taxon>Pseudomonadota</taxon>
        <taxon>Alphaproteobacteria</taxon>
        <taxon>Hyphomicrobiales</taxon>
        <taxon>Nitrobacteraceae</taxon>
        <taxon>Rhodopseudomonas</taxon>
    </lineage>
</organism>
<sequence length="100" mass="11130">MHPAKVFEFERLVKEFVAWRAVPCDERAPAAAWWWGPAMALRTETNPMPAEFCTTFDLPDGASYADAAQSLMAFLAPQTSQAPSTGFPRRPKRLQEDAAT</sequence>
<dbReference type="EMBL" id="JACRJB010000023">
    <property type="protein sequence ID" value="MBI5129448.1"/>
    <property type="molecule type" value="Genomic_DNA"/>
</dbReference>
<dbReference type="Proteomes" id="UP000782519">
    <property type="component" value="Unassembled WGS sequence"/>
</dbReference>
<evidence type="ECO:0000313" key="2">
    <source>
        <dbReference type="EMBL" id="MBI5129448.1"/>
    </source>
</evidence>